<dbReference type="AlphaFoldDB" id="A0A2J6RAY3"/>
<evidence type="ECO:0000313" key="4">
    <source>
        <dbReference type="Proteomes" id="UP000235786"/>
    </source>
</evidence>
<dbReference type="Pfam" id="PF11951">
    <property type="entry name" value="Fungal_trans_2"/>
    <property type="match status" value="1"/>
</dbReference>
<dbReference type="PROSITE" id="PS00463">
    <property type="entry name" value="ZN2_CY6_FUNGAL_1"/>
    <property type="match status" value="1"/>
</dbReference>
<feature type="domain" description="Zn(2)-C6 fungal-type" evidence="2">
    <location>
        <begin position="15"/>
        <end position="50"/>
    </location>
</feature>
<dbReference type="GO" id="GO:0000981">
    <property type="term" value="F:DNA-binding transcription factor activity, RNA polymerase II-specific"/>
    <property type="evidence" value="ECO:0007669"/>
    <property type="project" value="InterPro"/>
</dbReference>
<dbReference type="PANTHER" id="PTHR37540">
    <property type="entry name" value="TRANSCRIPTION FACTOR (ACR-2), PUTATIVE-RELATED-RELATED"/>
    <property type="match status" value="1"/>
</dbReference>
<sequence length="503" mass="56502">MQSLIPMRRDLRIRSCTECRRRKQKCKPSLDPSGTCANCLKRYPPVACVKLQLDGRLKPNRRSFSLQYQVQVINNNEQPLESPKRFGGPIADMNAANIIPIEPNPQNAQLFYYYLQRLTPLIVTLDGINTPPLHYTSILPLLMNCPLQPKIGILEAAQFQQIFWQQPGLAESRRMIALKGEIIAQINEFISKDFDKTYQEVIQSVLHLALLDYYWGDKTSVMAHIHGLKDMIVLRGGVHALHNPLVTQLIILFDFEIACGYEQAPCIIQSEDLTVFTASQCPETCETPLFESGTPFAAVLERFSLPLALTDILDDVRLLTSSIANLSSIKREQENPYSHNEDNNAISSHAFRIYQATAAIPPIPLDLPLTPYTPRADLIHEVLRTAVLIYTSAISSRLPISTVCTPVLRQQVYGAALEFNLTNWKSIPGLLVWVLFVCSPGSGQDALGRLLRTHKTLAAVYVGMKDFGFALECLRNFLRVQQWIAEGSNVGLRVEGDLYNQIV</sequence>
<keyword evidence="1" id="KW-0539">Nucleus</keyword>
<dbReference type="SUPFAM" id="SSF57701">
    <property type="entry name" value="Zn2/Cys6 DNA-binding domain"/>
    <property type="match status" value="1"/>
</dbReference>
<dbReference type="CDD" id="cd00067">
    <property type="entry name" value="GAL4"/>
    <property type="match status" value="1"/>
</dbReference>
<keyword evidence="4" id="KW-1185">Reference proteome</keyword>
<protein>
    <recommendedName>
        <fullName evidence="2">Zn(2)-C6 fungal-type domain-containing protein</fullName>
    </recommendedName>
</protein>
<organism evidence="3 4">
    <name type="scientific">Hyaloscypha variabilis (strain UAMH 11265 / GT02V1 / F)</name>
    <name type="common">Meliniomyces variabilis</name>
    <dbReference type="NCBI Taxonomy" id="1149755"/>
    <lineage>
        <taxon>Eukaryota</taxon>
        <taxon>Fungi</taxon>
        <taxon>Dikarya</taxon>
        <taxon>Ascomycota</taxon>
        <taxon>Pezizomycotina</taxon>
        <taxon>Leotiomycetes</taxon>
        <taxon>Helotiales</taxon>
        <taxon>Hyaloscyphaceae</taxon>
        <taxon>Hyaloscypha</taxon>
        <taxon>Hyaloscypha variabilis</taxon>
    </lineage>
</organism>
<evidence type="ECO:0000259" key="2">
    <source>
        <dbReference type="PROSITE" id="PS50048"/>
    </source>
</evidence>
<dbReference type="Proteomes" id="UP000235786">
    <property type="component" value="Unassembled WGS sequence"/>
</dbReference>
<gene>
    <name evidence="3" type="ORF">L207DRAFT_637999</name>
</gene>
<accession>A0A2J6RAY3</accession>
<dbReference type="InterPro" id="IPR036864">
    <property type="entry name" value="Zn2-C6_fun-type_DNA-bd_sf"/>
</dbReference>
<dbReference type="EMBL" id="KZ613952">
    <property type="protein sequence ID" value="PMD35665.1"/>
    <property type="molecule type" value="Genomic_DNA"/>
</dbReference>
<dbReference type="GO" id="GO:0008270">
    <property type="term" value="F:zinc ion binding"/>
    <property type="evidence" value="ECO:0007669"/>
    <property type="project" value="InterPro"/>
</dbReference>
<dbReference type="InterPro" id="IPR021858">
    <property type="entry name" value="Fun_TF"/>
</dbReference>
<dbReference type="PANTHER" id="PTHR37540:SF9">
    <property type="entry name" value="ZN(2)-C6 FUNGAL-TYPE DOMAIN-CONTAINING PROTEIN"/>
    <property type="match status" value="1"/>
</dbReference>
<reference evidence="3 4" key="1">
    <citation type="submission" date="2016-04" db="EMBL/GenBank/DDBJ databases">
        <title>A degradative enzymes factory behind the ericoid mycorrhizal symbiosis.</title>
        <authorList>
            <consortium name="DOE Joint Genome Institute"/>
            <person name="Martino E."/>
            <person name="Morin E."/>
            <person name="Grelet G."/>
            <person name="Kuo A."/>
            <person name="Kohler A."/>
            <person name="Daghino S."/>
            <person name="Barry K."/>
            <person name="Choi C."/>
            <person name="Cichocki N."/>
            <person name="Clum A."/>
            <person name="Copeland A."/>
            <person name="Hainaut M."/>
            <person name="Haridas S."/>
            <person name="Labutti K."/>
            <person name="Lindquist E."/>
            <person name="Lipzen A."/>
            <person name="Khouja H.-R."/>
            <person name="Murat C."/>
            <person name="Ohm R."/>
            <person name="Olson A."/>
            <person name="Spatafora J."/>
            <person name="Veneault-Fourrey C."/>
            <person name="Henrissat B."/>
            <person name="Grigoriev I."/>
            <person name="Martin F."/>
            <person name="Perotto S."/>
        </authorList>
    </citation>
    <scope>NUCLEOTIDE SEQUENCE [LARGE SCALE GENOMIC DNA]</scope>
    <source>
        <strain evidence="3 4">F</strain>
    </source>
</reference>
<evidence type="ECO:0000256" key="1">
    <source>
        <dbReference type="ARBA" id="ARBA00023242"/>
    </source>
</evidence>
<name>A0A2J6RAY3_HYAVF</name>
<dbReference type="Gene3D" id="4.10.240.10">
    <property type="entry name" value="Zn(2)-C6 fungal-type DNA-binding domain"/>
    <property type="match status" value="1"/>
</dbReference>
<evidence type="ECO:0000313" key="3">
    <source>
        <dbReference type="EMBL" id="PMD35665.1"/>
    </source>
</evidence>
<dbReference type="PROSITE" id="PS50048">
    <property type="entry name" value="ZN2_CY6_FUNGAL_2"/>
    <property type="match status" value="1"/>
</dbReference>
<proteinExistence type="predicted"/>
<dbReference type="OrthoDB" id="415825at2759"/>
<dbReference type="InterPro" id="IPR001138">
    <property type="entry name" value="Zn2Cys6_DnaBD"/>
</dbReference>